<feature type="coiled-coil region" evidence="1">
    <location>
        <begin position="224"/>
        <end position="251"/>
    </location>
</feature>
<sequence>MSSASSHSESRLVKILACRSRVLSHPSRDSVLMAIVPSSSALGDSGTANALAAMQSISIFPTEWNSRTVSSSVLALSADETELVKILRGILSVSRGVKDMNEAWLAEAGLSPAPGEVSLRKRLRKVVVEQPPNASGSTARTSTDKGNGTVELEEVPERGSSPFWTEGPSSGEYLWGALQPTLAKQVYECSSEELINRASKLAVWILALRATNKELKATVGQELAAATEQRVKELEAEIEKMQAELESHKSQRRELE</sequence>
<dbReference type="Proteomes" id="UP000287651">
    <property type="component" value="Unassembled WGS sequence"/>
</dbReference>
<feature type="compositionally biased region" description="Polar residues" evidence="2">
    <location>
        <begin position="132"/>
        <end position="146"/>
    </location>
</feature>
<evidence type="ECO:0000313" key="4">
    <source>
        <dbReference type="Proteomes" id="UP000287651"/>
    </source>
</evidence>
<name>A0A427B098_ENSVE</name>
<gene>
    <name evidence="3" type="ORF">B296_00001288</name>
</gene>
<evidence type="ECO:0000256" key="2">
    <source>
        <dbReference type="SAM" id="MobiDB-lite"/>
    </source>
</evidence>
<accession>A0A427B098</accession>
<dbReference type="EMBL" id="AMZH03000792">
    <property type="protein sequence ID" value="RRT81948.1"/>
    <property type="molecule type" value="Genomic_DNA"/>
</dbReference>
<evidence type="ECO:0000313" key="3">
    <source>
        <dbReference type="EMBL" id="RRT81948.1"/>
    </source>
</evidence>
<organism evidence="3 4">
    <name type="scientific">Ensete ventricosum</name>
    <name type="common">Abyssinian banana</name>
    <name type="synonym">Musa ensete</name>
    <dbReference type="NCBI Taxonomy" id="4639"/>
    <lineage>
        <taxon>Eukaryota</taxon>
        <taxon>Viridiplantae</taxon>
        <taxon>Streptophyta</taxon>
        <taxon>Embryophyta</taxon>
        <taxon>Tracheophyta</taxon>
        <taxon>Spermatophyta</taxon>
        <taxon>Magnoliopsida</taxon>
        <taxon>Liliopsida</taxon>
        <taxon>Zingiberales</taxon>
        <taxon>Musaceae</taxon>
        <taxon>Ensete</taxon>
    </lineage>
</organism>
<proteinExistence type="predicted"/>
<protein>
    <submittedName>
        <fullName evidence="3">Uncharacterized protein</fullName>
    </submittedName>
</protein>
<evidence type="ECO:0000256" key="1">
    <source>
        <dbReference type="SAM" id="Coils"/>
    </source>
</evidence>
<keyword evidence="1" id="KW-0175">Coiled coil</keyword>
<dbReference type="AlphaFoldDB" id="A0A427B098"/>
<comment type="caution">
    <text evidence="3">The sequence shown here is derived from an EMBL/GenBank/DDBJ whole genome shotgun (WGS) entry which is preliminary data.</text>
</comment>
<reference evidence="3 4" key="1">
    <citation type="journal article" date="2014" name="Agronomy (Basel)">
        <title>A Draft Genome Sequence for Ensete ventricosum, the Drought-Tolerant Tree Against Hunger.</title>
        <authorList>
            <person name="Harrison J."/>
            <person name="Moore K.A."/>
            <person name="Paszkiewicz K."/>
            <person name="Jones T."/>
            <person name="Grant M."/>
            <person name="Ambacheew D."/>
            <person name="Muzemil S."/>
            <person name="Studholme D.J."/>
        </authorList>
    </citation>
    <scope>NUCLEOTIDE SEQUENCE [LARGE SCALE GENOMIC DNA]</scope>
</reference>
<feature type="region of interest" description="Disordered" evidence="2">
    <location>
        <begin position="128"/>
        <end position="163"/>
    </location>
</feature>